<dbReference type="Proteomes" id="UP000254927">
    <property type="component" value="Unassembled WGS sequence"/>
</dbReference>
<dbReference type="EMBL" id="UGQW01000001">
    <property type="protein sequence ID" value="STZ66719.1"/>
    <property type="molecule type" value="Genomic_DNA"/>
</dbReference>
<evidence type="ECO:0000313" key="2">
    <source>
        <dbReference type="Proteomes" id="UP000254927"/>
    </source>
</evidence>
<dbReference type="AlphaFoldDB" id="A0A378TUM1"/>
<proteinExistence type="predicted"/>
<gene>
    <name evidence="1" type="ORF">NCTC10660_00170</name>
</gene>
<name>A0A378TUM1_NEIEL</name>
<dbReference type="RefSeq" id="WP_074896438.1">
    <property type="nucleotide sequence ID" value="NZ_CP031252.1"/>
</dbReference>
<evidence type="ECO:0000313" key="1">
    <source>
        <dbReference type="EMBL" id="STZ66719.1"/>
    </source>
</evidence>
<dbReference type="GeneID" id="93351188"/>
<protein>
    <submittedName>
        <fullName evidence="1">Uncharacterized protein</fullName>
    </submittedName>
</protein>
<sequence length="282" mass="30375">MFQTERVPVTVYRSTDEGAPQLSAAAGSLKTVLKACLTNGYGTKQPLGWEMQYEDGHAACWRSKHNRATGAVLSLDDKGGYGLMQVFQTSSSATAGDKPLIRYDSGYDKFSYYSRNAANAWVLVGHARGFVLILPTDKNALVPFLIFGDYAGLGVSHQENVFVAGIFSNGTEYNSSSKGIRYFTYDYLAVKKSIDVSMVSLADTYGGKYPSPVANGFSASEIYLTEGRAGKDTPLRGLLPGILRIAEEMPDFTAVPVGTVYDNLDASGDAYLAFSANSTCDS</sequence>
<reference evidence="1 2" key="1">
    <citation type="submission" date="2018-06" db="EMBL/GenBank/DDBJ databases">
        <authorList>
            <consortium name="Pathogen Informatics"/>
            <person name="Doyle S."/>
        </authorList>
    </citation>
    <scope>NUCLEOTIDE SEQUENCE [LARGE SCALE GENOMIC DNA]</scope>
    <source>
        <strain evidence="1 2">NCTC10660</strain>
    </source>
</reference>
<organism evidence="1 2">
    <name type="scientific">Neisseria elongata</name>
    <dbReference type="NCBI Taxonomy" id="495"/>
    <lineage>
        <taxon>Bacteria</taxon>
        <taxon>Pseudomonadati</taxon>
        <taxon>Pseudomonadota</taxon>
        <taxon>Betaproteobacteria</taxon>
        <taxon>Neisseriales</taxon>
        <taxon>Neisseriaceae</taxon>
        <taxon>Neisseria</taxon>
    </lineage>
</organism>
<accession>A0A378TUM1</accession>